<keyword evidence="1" id="KW-0436">Ligase</keyword>
<dbReference type="Proteomes" id="UP000325081">
    <property type="component" value="Unassembled WGS sequence"/>
</dbReference>
<dbReference type="GO" id="GO:0016874">
    <property type="term" value="F:ligase activity"/>
    <property type="evidence" value="ECO:0007669"/>
    <property type="project" value="UniProtKB-KW"/>
</dbReference>
<dbReference type="EMBL" id="BKCP01005516">
    <property type="protein sequence ID" value="GER38687.1"/>
    <property type="molecule type" value="Genomic_DNA"/>
</dbReference>
<name>A0A5A7Q2Y2_STRAF</name>
<dbReference type="AlphaFoldDB" id="A0A5A7Q2Y2"/>
<sequence length="157" mass="17527">MSSKPDLFLPASRSMYMRSGIQVHPLTKTLAWFIRSSPHSISPPAFCKDAIFDLLAGESACFCLNLGQPTCESHFSKASNRSLKGSGVEVIESLDDDDGNENLADGNSRKPVRKTMIRVKPNMNVIVRVLMGFNCIMEKPEEVQYKFVLVCLVCMFF</sequence>
<comment type="caution">
    <text evidence="1">The sequence shown here is derived from an EMBL/GenBank/DDBJ whole genome shotgun (WGS) entry which is preliminary data.</text>
</comment>
<proteinExistence type="predicted"/>
<dbReference type="OrthoDB" id="427096at2759"/>
<protein>
    <submittedName>
        <fullName evidence="1">DNA ligase</fullName>
    </submittedName>
</protein>
<accession>A0A5A7Q2Y2</accession>
<evidence type="ECO:0000313" key="2">
    <source>
        <dbReference type="Proteomes" id="UP000325081"/>
    </source>
</evidence>
<keyword evidence="2" id="KW-1185">Reference proteome</keyword>
<reference evidence="2" key="1">
    <citation type="journal article" date="2019" name="Curr. Biol.">
        <title>Genome Sequence of Striga asiatica Provides Insight into the Evolution of Plant Parasitism.</title>
        <authorList>
            <person name="Yoshida S."/>
            <person name="Kim S."/>
            <person name="Wafula E.K."/>
            <person name="Tanskanen J."/>
            <person name="Kim Y.M."/>
            <person name="Honaas L."/>
            <person name="Yang Z."/>
            <person name="Spallek T."/>
            <person name="Conn C.E."/>
            <person name="Ichihashi Y."/>
            <person name="Cheong K."/>
            <person name="Cui S."/>
            <person name="Der J.P."/>
            <person name="Gundlach H."/>
            <person name="Jiao Y."/>
            <person name="Hori C."/>
            <person name="Ishida J.K."/>
            <person name="Kasahara H."/>
            <person name="Kiba T."/>
            <person name="Kim M.S."/>
            <person name="Koo N."/>
            <person name="Laohavisit A."/>
            <person name="Lee Y.H."/>
            <person name="Lumba S."/>
            <person name="McCourt P."/>
            <person name="Mortimer J.C."/>
            <person name="Mutuku J.M."/>
            <person name="Nomura T."/>
            <person name="Sasaki-Sekimoto Y."/>
            <person name="Seto Y."/>
            <person name="Wang Y."/>
            <person name="Wakatake T."/>
            <person name="Sakakibara H."/>
            <person name="Demura T."/>
            <person name="Yamaguchi S."/>
            <person name="Yoneyama K."/>
            <person name="Manabe R.I."/>
            <person name="Nelson D.C."/>
            <person name="Schulman A.H."/>
            <person name="Timko M.P."/>
            <person name="dePamphilis C.W."/>
            <person name="Choi D."/>
            <person name="Shirasu K."/>
        </authorList>
    </citation>
    <scope>NUCLEOTIDE SEQUENCE [LARGE SCALE GENOMIC DNA]</scope>
    <source>
        <strain evidence="2">cv. UVA1</strain>
    </source>
</reference>
<evidence type="ECO:0000313" key="1">
    <source>
        <dbReference type="EMBL" id="GER38687.1"/>
    </source>
</evidence>
<gene>
    <name evidence="1" type="ORF">STAS_15225</name>
</gene>
<organism evidence="1 2">
    <name type="scientific">Striga asiatica</name>
    <name type="common">Asiatic witchweed</name>
    <name type="synonym">Buchnera asiatica</name>
    <dbReference type="NCBI Taxonomy" id="4170"/>
    <lineage>
        <taxon>Eukaryota</taxon>
        <taxon>Viridiplantae</taxon>
        <taxon>Streptophyta</taxon>
        <taxon>Embryophyta</taxon>
        <taxon>Tracheophyta</taxon>
        <taxon>Spermatophyta</taxon>
        <taxon>Magnoliopsida</taxon>
        <taxon>eudicotyledons</taxon>
        <taxon>Gunneridae</taxon>
        <taxon>Pentapetalae</taxon>
        <taxon>asterids</taxon>
        <taxon>lamiids</taxon>
        <taxon>Lamiales</taxon>
        <taxon>Orobanchaceae</taxon>
        <taxon>Buchnereae</taxon>
        <taxon>Striga</taxon>
    </lineage>
</organism>